<reference evidence="3 4" key="1">
    <citation type="submission" date="2017-10" db="EMBL/GenBank/DDBJ databases">
        <title>Novel microbial diversity and functional potential in the marine mammal oral microbiome.</title>
        <authorList>
            <person name="Dudek N.K."/>
            <person name="Sun C.L."/>
            <person name="Burstein D."/>
            <person name="Kantor R.S."/>
            <person name="Aliaga Goltsman D.S."/>
            <person name="Bik E.M."/>
            <person name="Thomas B.C."/>
            <person name="Banfield J.F."/>
            <person name="Relman D.A."/>
        </authorList>
    </citation>
    <scope>NUCLEOTIDE SEQUENCE [LARGE SCALE GENOMIC DNA]</scope>
    <source>
        <strain evidence="3">DOLJORAL78_47_21</strain>
    </source>
</reference>
<comment type="caution">
    <text evidence="3">The sequence shown here is derived from an EMBL/GenBank/DDBJ whole genome shotgun (WGS) entry which is preliminary data.</text>
</comment>
<evidence type="ECO:0000313" key="3">
    <source>
        <dbReference type="EMBL" id="PIE25384.1"/>
    </source>
</evidence>
<proteinExistence type="inferred from homology"/>
<gene>
    <name evidence="3" type="ORF">CSA60_00810</name>
</gene>
<dbReference type="EMBL" id="PDSH01000006">
    <property type="protein sequence ID" value="PIE25384.1"/>
    <property type="molecule type" value="Genomic_DNA"/>
</dbReference>
<sequence>MTKVTALPKLSDSQLTLESRVATLTFKRDDVRNALTGTALIDDILSVCDWVNRTPEVSVLVLTGDGGAFSAGGNIKEMTERYGEHESGAFGGDVYTVQNKYRQGIQRIPLALAQVDVPVIAAVNGAAIGAGFDLTCMCDIRIASSKAKMGETFVNLGIIPGDGGAWFLQRLIGYQKAAELTLTGRVFSADEAKELGIVLDVTEPEQLMTRVNQLAHDIASKPPQALRMGKRLLKTAQKMELPEFLEHCALMQGICHNTDDHMEAVTAFVEKRTPNFTGK</sequence>
<evidence type="ECO:0000256" key="2">
    <source>
        <dbReference type="ARBA" id="ARBA00023239"/>
    </source>
</evidence>
<dbReference type="PANTHER" id="PTHR11941">
    <property type="entry name" value="ENOYL-COA HYDRATASE-RELATED"/>
    <property type="match status" value="1"/>
</dbReference>
<keyword evidence="2" id="KW-0456">Lyase</keyword>
<evidence type="ECO:0000256" key="1">
    <source>
        <dbReference type="ARBA" id="ARBA00005254"/>
    </source>
</evidence>
<dbReference type="Proteomes" id="UP000243469">
    <property type="component" value="Unassembled WGS sequence"/>
</dbReference>
<dbReference type="PANTHER" id="PTHR11941:SF54">
    <property type="entry name" value="ENOYL-COA HYDRATASE, MITOCHONDRIAL"/>
    <property type="match status" value="1"/>
</dbReference>
<organism evidence="3 4">
    <name type="scientific">Neptuniibacter caesariensis</name>
    <dbReference type="NCBI Taxonomy" id="207954"/>
    <lineage>
        <taxon>Bacteria</taxon>
        <taxon>Pseudomonadati</taxon>
        <taxon>Pseudomonadota</taxon>
        <taxon>Gammaproteobacteria</taxon>
        <taxon>Oceanospirillales</taxon>
        <taxon>Oceanospirillaceae</taxon>
        <taxon>Neptuniibacter</taxon>
    </lineage>
</organism>
<protein>
    <submittedName>
        <fullName evidence="3">Enoyl-CoA hydratase</fullName>
    </submittedName>
</protein>
<dbReference type="AlphaFoldDB" id="A0A2G6JPN7"/>
<comment type="similarity">
    <text evidence="1">Belongs to the enoyl-CoA hydratase/isomerase family.</text>
</comment>
<dbReference type="GO" id="GO:0006635">
    <property type="term" value="P:fatty acid beta-oxidation"/>
    <property type="evidence" value="ECO:0007669"/>
    <property type="project" value="TreeGrafter"/>
</dbReference>
<accession>A0A2G6JPN7</accession>
<dbReference type="CDD" id="cd06558">
    <property type="entry name" value="crotonase-like"/>
    <property type="match status" value="1"/>
</dbReference>
<dbReference type="InterPro" id="IPR014748">
    <property type="entry name" value="Enoyl-CoA_hydra_C"/>
</dbReference>
<dbReference type="GO" id="GO:0016829">
    <property type="term" value="F:lyase activity"/>
    <property type="evidence" value="ECO:0007669"/>
    <property type="project" value="UniProtKB-KW"/>
</dbReference>
<dbReference type="STRING" id="207954.MED92_09051"/>
<dbReference type="Pfam" id="PF00378">
    <property type="entry name" value="ECH_1"/>
    <property type="match status" value="1"/>
</dbReference>
<dbReference type="InterPro" id="IPR001753">
    <property type="entry name" value="Enoyl-CoA_hydra/iso"/>
</dbReference>
<dbReference type="Gene3D" id="3.90.226.10">
    <property type="entry name" value="2-enoyl-CoA Hydratase, Chain A, domain 1"/>
    <property type="match status" value="1"/>
</dbReference>
<dbReference type="Gene3D" id="1.10.12.10">
    <property type="entry name" value="Lyase 2-enoyl-coa Hydratase, Chain A, domain 2"/>
    <property type="match status" value="1"/>
</dbReference>
<name>A0A2G6JPN7_NEPCE</name>
<dbReference type="InterPro" id="IPR029045">
    <property type="entry name" value="ClpP/crotonase-like_dom_sf"/>
</dbReference>
<dbReference type="SUPFAM" id="SSF52096">
    <property type="entry name" value="ClpP/crotonase"/>
    <property type="match status" value="1"/>
</dbReference>
<evidence type="ECO:0000313" key="4">
    <source>
        <dbReference type="Proteomes" id="UP000243469"/>
    </source>
</evidence>